<dbReference type="eggNOG" id="COG2227">
    <property type="taxonomic scope" value="Bacteria"/>
</dbReference>
<dbReference type="InterPro" id="IPR029063">
    <property type="entry name" value="SAM-dependent_MTases_sf"/>
</dbReference>
<dbReference type="PANTHER" id="PTHR43464">
    <property type="entry name" value="METHYLTRANSFERASE"/>
    <property type="match status" value="1"/>
</dbReference>
<dbReference type="GO" id="GO:0008168">
    <property type="term" value="F:methyltransferase activity"/>
    <property type="evidence" value="ECO:0007669"/>
    <property type="project" value="UniProtKB-KW"/>
</dbReference>
<sequence length="267" mass="28469">MAADFAAVGDAYADHSAGGRGRLRHDLVARRVLEELPRRPARVLDVGCGDGETVLRLAAAGHRVTAVDPSPGMLAAAAERIAAHSDLGGRVRFVAADVLSLPFGEQRFDAVCCHGVLMYLPEPADAVARLAAQVAPGGVLSILTRNRRSIGVREALRGAYGEARKLIESGTGTSVGNLGLRTRGDTPEALDALARDQGLVPLPWQGVRIFHDHHDDAWRPGAAEYGEALATEWTASWRSPYRDVARLVHTLARRPAPPRSARPEPAG</sequence>
<dbReference type="KEGG" id="sve:SVEN_7357"/>
<dbReference type="Proteomes" id="UP000006854">
    <property type="component" value="Chromosome"/>
</dbReference>
<dbReference type="STRING" id="953739.SVEN_7357"/>
<dbReference type="EMBL" id="FR845719">
    <property type="protein sequence ID" value="CCA60643.1"/>
    <property type="molecule type" value="Genomic_DNA"/>
</dbReference>
<dbReference type="OrthoDB" id="3366024at2"/>
<dbReference type="GeneID" id="51867868"/>
<dbReference type="PATRIC" id="fig|953739.5.peg.2589"/>
<gene>
    <name evidence="5" type="ordered locus">SVEN_7357</name>
</gene>
<keyword evidence="6" id="KW-1185">Reference proteome</keyword>
<evidence type="ECO:0000256" key="1">
    <source>
        <dbReference type="ARBA" id="ARBA00022603"/>
    </source>
</evidence>
<evidence type="ECO:0000313" key="6">
    <source>
        <dbReference type="Proteomes" id="UP000006854"/>
    </source>
</evidence>
<organism evidence="5 6">
    <name type="scientific">Streptomyces venezuelae (strain ATCC 10712 / CBS 650.69 / DSM 40230 / JCM 4526 / NBRC 13096 / PD 04745)</name>
    <dbReference type="NCBI Taxonomy" id="953739"/>
    <lineage>
        <taxon>Bacteria</taxon>
        <taxon>Bacillati</taxon>
        <taxon>Actinomycetota</taxon>
        <taxon>Actinomycetes</taxon>
        <taxon>Kitasatosporales</taxon>
        <taxon>Streptomycetaceae</taxon>
        <taxon>Streptomyces</taxon>
    </lineage>
</organism>
<name>F2R1X6_STRVP</name>
<evidence type="ECO:0000259" key="4">
    <source>
        <dbReference type="Pfam" id="PF13649"/>
    </source>
</evidence>
<feature type="domain" description="Methyltransferase" evidence="4">
    <location>
        <begin position="43"/>
        <end position="138"/>
    </location>
</feature>
<dbReference type="CDD" id="cd02440">
    <property type="entry name" value="AdoMet_MTases"/>
    <property type="match status" value="1"/>
</dbReference>
<dbReference type="Gene3D" id="3.40.50.150">
    <property type="entry name" value="Vaccinia Virus protein VP39"/>
    <property type="match status" value="1"/>
</dbReference>
<dbReference type="Pfam" id="PF13649">
    <property type="entry name" value="Methyltransf_25"/>
    <property type="match status" value="1"/>
</dbReference>
<dbReference type="PANTHER" id="PTHR43464:SF19">
    <property type="entry name" value="UBIQUINONE BIOSYNTHESIS O-METHYLTRANSFERASE, MITOCHONDRIAL"/>
    <property type="match status" value="1"/>
</dbReference>
<dbReference type="AlphaFoldDB" id="F2R1X6"/>
<reference evidence="5 6" key="1">
    <citation type="journal article" date="2011" name="BMC Genomics">
        <title>Genome-wide analysis of the role of GlnR in Streptomyces venezuelae provides new insights into global nitrogen regulation in actinomycetes.</title>
        <authorList>
            <person name="Pullan S.T."/>
            <person name="Bibb M.J."/>
            <person name="Merrick M."/>
        </authorList>
    </citation>
    <scope>NUCLEOTIDE SEQUENCE [LARGE SCALE GENOMIC DNA]</scope>
    <source>
        <strain evidence="5">ATCC 10712</strain>
    </source>
</reference>
<dbReference type="SUPFAM" id="SSF53335">
    <property type="entry name" value="S-adenosyl-L-methionine-dependent methyltransferases"/>
    <property type="match status" value="1"/>
</dbReference>
<proteinExistence type="predicted"/>
<dbReference type="GO" id="GO:0032259">
    <property type="term" value="P:methylation"/>
    <property type="evidence" value="ECO:0007669"/>
    <property type="project" value="UniProtKB-KW"/>
</dbReference>
<keyword evidence="3" id="KW-0949">S-adenosyl-L-methionine</keyword>
<keyword evidence="2 5" id="KW-0808">Transferase</keyword>
<evidence type="ECO:0000256" key="2">
    <source>
        <dbReference type="ARBA" id="ARBA00022679"/>
    </source>
</evidence>
<dbReference type="RefSeq" id="WP_015038538.1">
    <property type="nucleotide sequence ID" value="NC_018750.1"/>
</dbReference>
<evidence type="ECO:0000256" key="3">
    <source>
        <dbReference type="ARBA" id="ARBA00022691"/>
    </source>
</evidence>
<dbReference type="HOGENOM" id="CLU_061533_1_0_11"/>
<evidence type="ECO:0000313" key="5">
    <source>
        <dbReference type="EMBL" id="CCA60643.1"/>
    </source>
</evidence>
<protein>
    <submittedName>
        <fullName evidence="5">Methyltransferase type 12</fullName>
    </submittedName>
</protein>
<accession>F2R1X6</accession>
<dbReference type="InterPro" id="IPR041698">
    <property type="entry name" value="Methyltransf_25"/>
</dbReference>
<keyword evidence="1 5" id="KW-0489">Methyltransferase</keyword>